<accession>A0A919NQ15</accession>
<dbReference type="SUPFAM" id="SSF52540">
    <property type="entry name" value="P-loop containing nucleoside triphosphate hydrolases"/>
    <property type="match status" value="2"/>
</dbReference>
<proteinExistence type="predicted"/>
<dbReference type="Gene3D" id="3.40.50.300">
    <property type="entry name" value="P-loop containing nucleotide triphosphate hydrolases"/>
    <property type="match status" value="2"/>
</dbReference>
<gene>
    <name evidence="1" type="ORF">Ate02nite_56890</name>
</gene>
<dbReference type="AlphaFoldDB" id="A0A919NQ15"/>
<organism evidence="1 2">
    <name type="scientific">Paractinoplanes tereljensis</name>
    <dbReference type="NCBI Taxonomy" id="571912"/>
    <lineage>
        <taxon>Bacteria</taxon>
        <taxon>Bacillati</taxon>
        <taxon>Actinomycetota</taxon>
        <taxon>Actinomycetes</taxon>
        <taxon>Micromonosporales</taxon>
        <taxon>Micromonosporaceae</taxon>
        <taxon>Paractinoplanes</taxon>
    </lineage>
</organism>
<evidence type="ECO:0000313" key="2">
    <source>
        <dbReference type="Proteomes" id="UP000623608"/>
    </source>
</evidence>
<dbReference type="NCBIfam" id="NF047398">
    <property type="entry name" value="AAA_KGGVGR"/>
    <property type="match status" value="1"/>
</dbReference>
<dbReference type="EMBL" id="BOMY01000037">
    <property type="protein sequence ID" value="GIF22959.1"/>
    <property type="molecule type" value="Genomic_DNA"/>
</dbReference>
<protein>
    <submittedName>
        <fullName evidence="1">Uncharacterized protein</fullName>
    </submittedName>
</protein>
<dbReference type="InterPro" id="IPR027417">
    <property type="entry name" value="P-loop_NTPase"/>
</dbReference>
<evidence type="ECO:0000313" key="1">
    <source>
        <dbReference type="EMBL" id="GIF22959.1"/>
    </source>
</evidence>
<keyword evidence="2" id="KW-1185">Reference proteome</keyword>
<reference evidence="1" key="1">
    <citation type="submission" date="2021-01" db="EMBL/GenBank/DDBJ databases">
        <title>Whole genome shotgun sequence of Actinoplanes tereljensis NBRC 105297.</title>
        <authorList>
            <person name="Komaki H."/>
            <person name="Tamura T."/>
        </authorList>
    </citation>
    <scope>NUCLEOTIDE SEQUENCE</scope>
    <source>
        <strain evidence="1">NBRC 105297</strain>
    </source>
</reference>
<name>A0A919NQ15_9ACTN</name>
<comment type="caution">
    <text evidence="1">The sequence shown here is derived from an EMBL/GenBank/DDBJ whole genome shotgun (WGS) entry which is preliminary data.</text>
</comment>
<dbReference type="Proteomes" id="UP000623608">
    <property type="component" value="Unassembled WGS sequence"/>
</dbReference>
<sequence length="553" mass="61094">MLCVDWDLEAPGLHQYFTAAADGPGVVELIHAFANGESPDWDGAEISVEETAGGGSLSLVPAGRLDDGYPERVQRLDWEALYREDDLGSHLEDVRDRWAERYDFVLLDSRTGVTDIGGICTAQLPDLLALCFVANRQSLDGAADVARRASIARNALPYERFRVLTLPLLARLDSREEYHLAARWQASAAEAMQEFYDQWVPTGVGALSLIEQTTVPHVPVWSFGEEIPARTERGSNPQLVTYTFETIAALVARHLTNADELVRSRDEYVRVARQGYDPARPEPPSDPPAWSDDVRIAMWGPPRSGKTTLLNSLALAMRAEPGGSITAVDESALDFIVSAERDLAGARQFPAATAVSSRVRLQVDRSIPDPTWLDRLLRRPPRRRRPVQFRIDVLDPPGEAFLVAGSAQTEVLNSLVEADGLLLTIDPVGGNAGYEEFLPRLKLMMGERGRLIEGRLPYYVAVCVTKFDEPLVAAEAVQRGLAERGEIVPDQLAERYMESAGLIPYALKSYFLPDRIRYFVTSAVGGGNTGSGQPRNVVEPFFWLAQQTRRSQP</sequence>